<accession>A0ABV6ZWU9</accession>
<comment type="caution">
    <text evidence="1">The sequence shown here is derived from an EMBL/GenBank/DDBJ whole genome shotgun (WGS) entry which is preliminary data.</text>
</comment>
<sequence length="213" mass="23724">MLTTLFSILLTAGMAPGSGPSAAPSFAFCQINAERRGDAPPTGFTAECPTRQDDHAALQAAADHALASVNLDLNRRERFAVAREMVMERAADGSWHAAEGQMLIRPMFLVPPNEFLRRPRHYRCDYVVWPGRDGRGEDMEMTCYAGGSTRPSRPAQRTMEDFVRSTRWVPTGTRYCFTHSEVGEVDGTDSRGRVIAGEPLDDNLPWPDYCPEW</sequence>
<reference evidence="2" key="1">
    <citation type="journal article" date="2019" name="Int. J. Syst. Evol. Microbiol.">
        <title>The Global Catalogue of Microorganisms (GCM) 10K type strain sequencing project: providing services to taxonomists for standard genome sequencing and annotation.</title>
        <authorList>
            <consortium name="The Broad Institute Genomics Platform"/>
            <consortium name="The Broad Institute Genome Sequencing Center for Infectious Disease"/>
            <person name="Wu L."/>
            <person name="Ma J."/>
        </authorList>
    </citation>
    <scope>NUCLEOTIDE SEQUENCE [LARGE SCALE GENOMIC DNA]</scope>
    <source>
        <strain evidence="2">KCTC 52487</strain>
    </source>
</reference>
<gene>
    <name evidence="1" type="ORF">ACFOOR_07115</name>
</gene>
<dbReference type="Proteomes" id="UP001595379">
    <property type="component" value="Unassembled WGS sequence"/>
</dbReference>
<evidence type="ECO:0000313" key="2">
    <source>
        <dbReference type="Proteomes" id="UP001595379"/>
    </source>
</evidence>
<dbReference type="EMBL" id="JBHRSV010000012">
    <property type="protein sequence ID" value="MFC2925872.1"/>
    <property type="molecule type" value="Genomic_DNA"/>
</dbReference>
<name>A0ABV6ZWU9_9PROT</name>
<dbReference type="RefSeq" id="WP_343164938.1">
    <property type="nucleotide sequence ID" value="NZ_JBHRSV010000012.1"/>
</dbReference>
<evidence type="ECO:0000313" key="1">
    <source>
        <dbReference type="EMBL" id="MFC2925872.1"/>
    </source>
</evidence>
<protein>
    <submittedName>
        <fullName evidence="1">Uncharacterized protein</fullName>
    </submittedName>
</protein>
<proteinExistence type="predicted"/>
<keyword evidence="2" id="KW-1185">Reference proteome</keyword>
<organism evidence="1 2">
    <name type="scientific">Hyphobacterium vulgare</name>
    <dbReference type="NCBI Taxonomy" id="1736751"/>
    <lineage>
        <taxon>Bacteria</taxon>
        <taxon>Pseudomonadati</taxon>
        <taxon>Pseudomonadota</taxon>
        <taxon>Alphaproteobacteria</taxon>
        <taxon>Maricaulales</taxon>
        <taxon>Maricaulaceae</taxon>
        <taxon>Hyphobacterium</taxon>
    </lineage>
</organism>